<reference evidence="10 11" key="1">
    <citation type="submission" date="2016-10" db="EMBL/GenBank/DDBJ databases">
        <authorList>
            <person name="de Groot N.N."/>
        </authorList>
    </citation>
    <scope>NUCLEOTIDE SEQUENCE [LARGE SCALE GENOMIC DNA]</scope>
    <source>
        <strain evidence="10 11">DSM 9990</strain>
    </source>
</reference>
<evidence type="ECO:0000256" key="6">
    <source>
        <dbReference type="ARBA" id="ARBA00023136"/>
    </source>
</evidence>
<feature type="transmembrane region" description="Helical" evidence="8">
    <location>
        <begin position="20"/>
        <end position="41"/>
    </location>
</feature>
<evidence type="ECO:0000313" key="10">
    <source>
        <dbReference type="EMBL" id="SFM47192.1"/>
    </source>
</evidence>
<dbReference type="Proteomes" id="UP000199611">
    <property type="component" value="Unassembled WGS sequence"/>
</dbReference>
<dbReference type="PANTHER" id="PTHR30329">
    <property type="entry name" value="STATOR ELEMENT OF FLAGELLAR MOTOR COMPLEX"/>
    <property type="match status" value="1"/>
</dbReference>
<dbReference type="InterPro" id="IPR036737">
    <property type="entry name" value="OmpA-like_sf"/>
</dbReference>
<dbReference type="PROSITE" id="PS51123">
    <property type="entry name" value="OMPA_2"/>
    <property type="match status" value="1"/>
</dbReference>
<dbReference type="RefSeq" id="WP_093393082.1">
    <property type="nucleotide sequence ID" value="NZ_FOUU01000001.1"/>
</dbReference>
<protein>
    <submittedName>
        <fullName evidence="10">Chemotaxis protein MotB</fullName>
    </submittedName>
</protein>
<evidence type="ECO:0000256" key="8">
    <source>
        <dbReference type="SAM" id="Phobius"/>
    </source>
</evidence>
<sequence>MARKEKEENSGGGGGSWLTTYTDLCTLLLTFFVLLLSMSVIDPERKKEALNSLVGAFGFLSGGRSPLGQKTGMDVREATAPLRENSPISYDMLKELTIRNNLDPDAEVIKEENRIVVRISDRILFEPGSLRLTPQGEKFLALLGIYLKKTFEEIEIRGHVDMYEMPENPEWPQQAWKLSALRALEVYKFFLDMGISPERMSAHGLSYFWPVVDSSEYPHLRYKNRRVDIIIGRNPTIPQSLFRRKPSPHSYVNYKNFFFRLFPNIGEESGGKKEKETAIE</sequence>
<dbReference type="Pfam" id="PF13677">
    <property type="entry name" value="MotB_plug"/>
    <property type="match status" value="1"/>
</dbReference>
<keyword evidence="4 8" id="KW-0812">Transmembrane</keyword>
<keyword evidence="3" id="KW-1003">Cell membrane</keyword>
<evidence type="ECO:0000256" key="5">
    <source>
        <dbReference type="ARBA" id="ARBA00022989"/>
    </source>
</evidence>
<evidence type="ECO:0000256" key="3">
    <source>
        <dbReference type="ARBA" id="ARBA00022475"/>
    </source>
</evidence>
<dbReference type="STRING" id="39841.SAMN05660836_00395"/>
<dbReference type="InterPro" id="IPR050330">
    <property type="entry name" value="Bact_OuterMem_StrucFunc"/>
</dbReference>
<evidence type="ECO:0000256" key="7">
    <source>
        <dbReference type="PROSITE-ProRule" id="PRU00473"/>
    </source>
</evidence>
<dbReference type="Gene3D" id="3.30.1330.60">
    <property type="entry name" value="OmpA-like domain"/>
    <property type="match status" value="1"/>
</dbReference>
<keyword evidence="11" id="KW-1185">Reference proteome</keyword>
<dbReference type="OrthoDB" id="9783110at2"/>
<dbReference type="InterPro" id="IPR025713">
    <property type="entry name" value="MotB-like_N_dom"/>
</dbReference>
<organism evidence="10 11">
    <name type="scientific">Thermodesulforhabdus norvegica</name>
    <dbReference type="NCBI Taxonomy" id="39841"/>
    <lineage>
        <taxon>Bacteria</taxon>
        <taxon>Pseudomonadati</taxon>
        <taxon>Thermodesulfobacteriota</taxon>
        <taxon>Syntrophobacteria</taxon>
        <taxon>Syntrophobacterales</taxon>
        <taxon>Thermodesulforhabdaceae</taxon>
        <taxon>Thermodesulforhabdus</taxon>
    </lineage>
</organism>
<evidence type="ECO:0000256" key="4">
    <source>
        <dbReference type="ARBA" id="ARBA00022692"/>
    </source>
</evidence>
<name>A0A1I4R4H8_9BACT</name>
<keyword evidence="5 8" id="KW-1133">Transmembrane helix</keyword>
<evidence type="ECO:0000256" key="1">
    <source>
        <dbReference type="ARBA" id="ARBA00004162"/>
    </source>
</evidence>
<dbReference type="GO" id="GO:0005886">
    <property type="term" value="C:plasma membrane"/>
    <property type="evidence" value="ECO:0007669"/>
    <property type="project" value="UniProtKB-SubCell"/>
</dbReference>
<dbReference type="Pfam" id="PF00691">
    <property type="entry name" value="OmpA"/>
    <property type="match status" value="1"/>
</dbReference>
<dbReference type="AlphaFoldDB" id="A0A1I4R4H8"/>
<feature type="domain" description="OmpA-like" evidence="9">
    <location>
        <begin position="112"/>
        <end position="235"/>
    </location>
</feature>
<dbReference type="PANTHER" id="PTHR30329:SF21">
    <property type="entry name" value="LIPOPROTEIN YIAD-RELATED"/>
    <property type="match status" value="1"/>
</dbReference>
<evidence type="ECO:0000256" key="2">
    <source>
        <dbReference type="ARBA" id="ARBA00008914"/>
    </source>
</evidence>
<comment type="subcellular location">
    <subcellularLocation>
        <location evidence="1">Cell membrane</location>
        <topology evidence="1">Single-pass membrane protein</topology>
    </subcellularLocation>
</comment>
<accession>A0A1I4R4H8</accession>
<gene>
    <name evidence="10" type="ORF">SAMN05660836_00395</name>
</gene>
<evidence type="ECO:0000313" key="11">
    <source>
        <dbReference type="Proteomes" id="UP000199611"/>
    </source>
</evidence>
<dbReference type="InterPro" id="IPR006665">
    <property type="entry name" value="OmpA-like"/>
</dbReference>
<comment type="similarity">
    <text evidence="2">Belongs to the MotB family.</text>
</comment>
<dbReference type="EMBL" id="FOUU01000001">
    <property type="protein sequence ID" value="SFM47192.1"/>
    <property type="molecule type" value="Genomic_DNA"/>
</dbReference>
<dbReference type="CDD" id="cd07185">
    <property type="entry name" value="OmpA_C-like"/>
    <property type="match status" value="1"/>
</dbReference>
<evidence type="ECO:0000259" key="9">
    <source>
        <dbReference type="PROSITE" id="PS51123"/>
    </source>
</evidence>
<proteinExistence type="inferred from homology"/>
<keyword evidence="6 7" id="KW-0472">Membrane</keyword>
<dbReference type="SUPFAM" id="SSF103088">
    <property type="entry name" value="OmpA-like"/>
    <property type="match status" value="1"/>
</dbReference>